<gene>
    <name evidence="2" type="ORF">NDU88_005546</name>
</gene>
<dbReference type="EMBL" id="JANPWB010000008">
    <property type="protein sequence ID" value="KAJ1165117.1"/>
    <property type="molecule type" value="Genomic_DNA"/>
</dbReference>
<protein>
    <submittedName>
        <fullName evidence="2">Uncharacterized protein</fullName>
    </submittedName>
</protein>
<feature type="region of interest" description="Disordered" evidence="1">
    <location>
        <begin position="26"/>
        <end position="66"/>
    </location>
</feature>
<evidence type="ECO:0000313" key="2">
    <source>
        <dbReference type="EMBL" id="KAJ1165117.1"/>
    </source>
</evidence>
<evidence type="ECO:0000313" key="3">
    <source>
        <dbReference type="Proteomes" id="UP001066276"/>
    </source>
</evidence>
<reference evidence="2" key="1">
    <citation type="journal article" date="2022" name="bioRxiv">
        <title>Sequencing and chromosome-scale assembly of the giantPleurodeles waltlgenome.</title>
        <authorList>
            <person name="Brown T."/>
            <person name="Elewa A."/>
            <person name="Iarovenko S."/>
            <person name="Subramanian E."/>
            <person name="Araus A.J."/>
            <person name="Petzold A."/>
            <person name="Susuki M."/>
            <person name="Suzuki K.-i.T."/>
            <person name="Hayashi T."/>
            <person name="Toyoda A."/>
            <person name="Oliveira C."/>
            <person name="Osipova E."/>
            <person name="Leigh N.D."/>
            <person name="Simon A."/>
            <person name="Yun M.H."/>
        </authorList>
    </citation>
    <scope>NUCLEOTIDE SEQUENCE</scope>
    <source>
        <strain evidence="2">20211129_DDA</strain>
        <tissue evidence="2">Liver</tissue>
    </source>
</reference>
<organism evidence="2 3">
    <name type="scientific">Pleurodeles waltl</name>
    <name type="common">Iberian ribbed newt</name>
    <dbReference type="NCBI Taxonomy" id="8319"/>
    <lineage>
        <taxon>Eukaryota</taxon>
        <taxon>Metazoa</taxon>
        <taxon>Chordata</taxon>
        <taxon>Craniata</taxon>
        <taxon>Vertebrata</taxon>
        <taxon>Euteleostomi</taxon>
        <taxon>Amphibia</taxon>
        <taxon>Batrachia</taxon>
        <taxon>Caudata</taxon>
        <taxon>Salamandroidea</taxon>
        <taxon>Salamandridae</taxon>
        <taxon>Pleurodelinae</taxon>
        <taxon>Pleurodeles</taxon>
    </lineage>
</organism>
<proteinExistence type="predicted"/>
<evidence type="ECO:0000256" key="1">
    <source>
        <dbReference type="SAM" id="MobiDB-lite"/>
    </source>
</evidence>
<sequence>MKERNGAPEAAESLMKARRGWSGVLTWALSPDGGPSVAKAAGGTKEQVPQRDRGRAGVPPNTPHTE</sequence>
<dbReference type="Proteomes" id="UP001066276">
    <property type="component" value="Chromosome 4_2"/>
</dbReference>
<comment type="caution">
    <text evidence="2">The sequence shown here is derived from an EMBL/GenBank/DDBJ whole genome shotgun (WGS) entry which is preliminary data.</text>
</comment>
<name>A0AAV7SLZ8_PLEWA</name>
<keyword evidence="3" id="KW-1185">Reference proteome</keyword>
<dbReference type="AlphaFoldDB" id="A0AAV7SLZ8"/>
<accession>A0AAV7SLZ8</accession>